<comment type="similarity">
    <text evidence="1 8">Belongs to the cytidylate kinase family. Type 1 subfamily.</text>
</comment>
<dbReference type="GO" id="GO:0015949">
    <property type="term" value="P:nucleobase-containing small molecule interconversion"/>
    <property type="evidence" value="ECO:0007669"/>
    <property type="project" value="TreeGrafter"/>
</dbReference>
<dbReference type="HAMAP" id="MF_00238">
    <property type="entry name" value="Cytidyl_kinase_type1"/>
    <property type="match status" value="1"/>
</dbReference>
<dbReference type="NCBIfam" id="TIGR00017">
    <property type="entry name" value="cmk"/>
    <property type="match status" value="1"/>
</dbReference>
<dbReference type="InterPro" id="IPR003136">
    <property type="entry name" value="Cytidylate_kin"/>
</dbReference>
<organism evidence="10 11">
    <name type="scientific">Methylophilales bacterium HTCC2181</name>
    <dbReference type="NCBI Taxonomy" id="383631"/>
    <lineage>
        <taxon>Bacteria</taxon>
        <taxon>Pseudomonadati</taxon>
        <taxon>Pseudomonadota</taxon>
        <taxon>Betaproteobacteria</taxon>
        <taxon>Nitrosomonadales</taxon>
        <taxon>OM43 clade</taxon>
    </lineage>
</organism>
<evidence type="ECO:0000256" key="4">
    <source>
        <dbReference type="ARBA" id="ARBA00022777"/>
    </source>
</evidence>
<evidence type="ECO:0000256" key="2">
    <source>
        <dbReference type="ARBA" id="ARBA00022679"/>
    </source>
</evidence>
<dbReference type="PANTHER" id="PTHR21299:SF2">
    <property type="entry name" value="CYTIDYLATE KINASE"/>
    <property type="match status" value="1"/>
</dbReference>
<dbReference type="GO" id="GO:0005829">
    <property type="term" value="C:cytosol"/>
    <property type="evidence" value="ECO:0007669"/>
    <property type="project" value="TreeGrafter"/>
</dbReference>
<dbReference type="GO" id="GO:0036430">
    <property type="term" value="F:CMP kinase activity"/>
    <property type="evidence" value="ECO:0007669"/>
    <property type="project" value="RHEA"/>
</dbReference>
<evidence type="ECO:0000256" key="8">
    <source>
        <dbReference type="HAMAP-Rule" id="MF_00238"/>
    </source>
</evidence>
<evidence type="ECO:0000313" key="11">
    <source>
        <dbReference type="Proteomes" id="UP000054262"/>
    </source>
</evidence>
<evidence type="ECO:0000256" key="6">
    <source>
        <dbReference type="ARBA" id="ARBA00047615"/>
    </source>
</evidence>
<dbReference type="Pfam" id="PF02224">
    <property type="entry name" value="Cytidylate_kin"/>
    <property type="match status" value="1"/>
</dbReference>
<keyword evidence="3 8" id="KW-0547">Nucleotide-binding</keyword>
<evidence type="ECO:0000256" key="5">
    <source>
        <dbReference type="ARBA" id="ARBA00022840"/>
    </source>
</evidence>
<keyword evidence="11" id="KW-1185">Reference proteome</keyword>
<name>A0P6E3_9PROT</name>
<evidence type="ECO:0000256" key="7">
    <source>
        <dbReference type="ARBA" id="ARBA00048478"/>
    </source>
</evidence>
<reference evidence="10 11" key="1">
    <citation type="submission" date="2006-11" db="EMBL/GenBank/DDBJ databases">
        <authorList>
            <person name="Giovannoni S."/>
            <person name="Vergin K."/>
            <person name="Ferriera S."/>
            <person name="Johnson J."/>
            <person name="Kravitz S."/>
            <person name="Beeson K."/>
            <person name="Sutton G."/>
            <person name="Rogers Y.-H."/>
            <person name="Friedman R."/>
            <person name="Frazier M."/>
            <person name="Venter J.C."/>
        </authorList>
    </citation>
    <scope>NUCLEOTIDE SEQUENCE [LARGE SCALE GENOMIC DNA]</scope>
    <source>
        <strain evidence="10 11">HTCC2181</strain>
    </source>
</reference>
<comment type="caution">
    <text evidence="10">The sequence shown here is derived from an EMBL/GenBank/DDBJ whole genome shotgun (WGS) entry which is preliminary data.</text>
</comment>
<proteinExistence type="inferred from homology"/>
<dbReference type="Proteomes" id="UP000054262">
    <property type="component" value="Unassembled WGS sequence"/>
</dbReference>
<comment type="subcellular location">
    <subcellularLocation>
        <location evidence="8">Cytoplasm</location>
    </subcellularLocation>
</comment>
<dbReference type="CDD" id="cd02020">
    <property type="entry name" value="CMPK"/>
    <property type="match status" value="1"/>
</dbReference>
<dbReference type="EC" id="2.7.4.25" evidence="8"/>
<evidence type="ECO:0000256" key="1">
    <source>
        <dbReference type="ARBA" id="ARBA00009427"/>
    </source>
</evidence>
<dbReference type="InterPro" id="IPR011994">
    <property type="entry name" value="Cytidylate_kinase_dom"/>
</dbReference>
<dbReference type="SUPFAM" id="SSF52540">
    <property type="entry name" value="P-loop containing nucleoside triphosphate hydrolases"/>
    <property type="match status" value="1"/>
</dbReference>
<dbReference type="EMBL" id="AAUX01000001">
    <property type="protein sequence ID" value="EAV47103.1"/>
    <property type="molecule type" value="Genomic_DNA"/>
</dbReference>
<sequence>MFDKVIPRLPFLIAIDGPAGSGKGTIAKLLSEKLDLNYLDSGAIYRLIALSSLQEGINLNDAESIISHLKEIDIEFSGGAAFLNNIEVSTQIRTQEVGRIASKIAQHIGVRNQILQVQRDFFCGRGLVAEGRDMTTVVFPNADLKIYLDASPTERAKRRYKQLISKGIDANITDLAEEIKARDRQDMDRMYSPLKIARDAIILNSDDLSIDQTVDAIILNLKDVH</sequence>
<dbReference type="AlphaFoldDB" id="A0P6E3"/>
<comment type="catalytic activity">
    <reaction evidence="7 8">
        <text>CMP + ATP = CDP + ADP</text>
        <dbReference type="Rhea" id="RHEA:11600"/>
        <dbReference type="ChEBI" id="CHEBI:30616"/>
        <dbReference type="ChEBI" id="CHEBI:58069"/>
        <dbReference type="ChEBI" id="CHEBI:60377"/>
        <dbReference type="ChEBI" id="CHEBI:456216"/>
        <dbReference type="EC" id="2.7.4.25"/>
    </reaction>
</comment>
<protein>
    <recommendedName>
        <fullName evidence="8">Cytidylate kinase</fullName>
        <shortName evidence="8">CK</shortName>
        <ecNumber evidence="8">2.7.4.25</ecNumber>
    </recommendedName>
    <alternativeName>
        <fullName evidence="8">Cytidine monophosphate kinase</fullName>
        <shortName evidence="8">CMP kinase</shortName>
    </alternativeName>
</protein>
<keyword evidence="2 8" id="KW-0808">Transferase</keyword>
<feature type="domain" description="Cytidylate kinase" evidence="9">
    <location>
        <begin position="13"/>
        <end position="220"/>
    </location>
</feature>
<gene>
    <name evidence="8" type="primary">cmk</name>
    <name evidence="10" type="ORF">MB2181_03480</name>
</gene>
<evidence type="ECO:0000259" key="9">
    <source>
        <dbReference type="Pfam" id="PF02224"/>
    </source>
</evidence>
<evidence type="ECO:0000313" key="10">
    <source>
        <dbReference type="EMBL" id="EAV47103.1"/>
    </source>
</evidence>
<accession>A0P6E3</accession>
<dbReference type="Gene3D" id="3.40.50.300">
    <property type="entry name" value="P-loop containing nucleotide triphosphate hydrolases"/>
    <property type="match status" value="1"/>
</dbReference>
<keyword evidence="8" id="KW-0963">Cytoplasm</keyword>
<keyword evidence="4 8" id="KW-0418">Kinase</keyword>
<dbReference type="InterPro" id="IPR027417">
    <property type="entry name" value="P-loop_NTPase"/>
</dbReference>
<dbReference type="PANTHER" id="PTHR21299">
    <property type="entry name" value="CYTIDYLATE KINASE/PANTOATE-BETA-ALANINE LIGASE"/>
    <property type="match status" value="1"/>
</dbReference>
<evidence type="ECO:0000256" key="3">
    <source>
        <dbReference type="ARBA" id="ARBA00022741"/>
    </source>
</evidence>
<comment type="catalytic activity">
    <reaction evidence="6 8">
        <text>dCMP + ATP = dCDP + ADP</text>
        <dbReference type="Rhea" id="RHEA:25094"/>
        <dbReference type="ChEBI" id="CHEBI:30616"/>
        <dbReference type="ChEBI" id="CHEBI:57566"/>
        <dbReference type="ChEBI" id="CHEBI:58593"/>
        <dbReference type="ChEBI" id="CHEBI:456216"/>
        <dbReference type="EC" id="2.7.4.25"/>
    </reaction>
</comment>
<dbReference type="GO" id="GO:0006220">
    <property type="term" value="P:pyrimidine nucleotide metabolic process"/>
    <property type="evidence" value="ECO:0007669"/>
    <property type="project" value="UniProtKB-UniRule"/>
</dbReference>
<dbReference type="GO" id="GO:0036431">
    <property type="term" value="F:dCMP kinase activity"/>
    <property type="evidence" value="ECO:0007669"/>
    <property type="project" value="InterPro"/>
</dbReference>
<keyword evidence="5 8" id="KW-0067">ATP-binding</keyword>
<dbReference type="GO" id="GO:0005524">
    <property type="term" value="F:ATP binding"/>
    <property type="evidence" value="ECO:0007669"/>
    <property type="project" value="UniProtKB-UniRule"/>
</dbReference>
<feature type="binding site" evidence="8">
    <location>
        <begin position="17"/>
        <end position="25"/>
    </location>
    <ligand>
        <name>ATP</name>
        <dbReference type="ChEBI" id="CHEBI:30616"/>
    </ligand>
</feature>